<dbReference type="Gene3D" id="1.10.418.10">
    <property type="entry name" value="Calponin-like domain"/>
    <property type="match status" value="1"/>
</dbReference>
<feature type="compositionally biased region" description="Basic residues" evidence="1">
    <location>
        <begin position="238"/>
        <end position="254"/>
    </location>
</feature>
<evidence type="ECO:0000313" key="4">
    <source>
        <dbReference type="Proteomes" id="UP000429607"/>
    </source>
</evidence>
<feature type="region of interest" description="Disordered" evidence="1">
    <location>
        <begin position="379"/>
        <end position="410"/>
    </location>
</feature>
<gene>
    <name evidence="3" type="ORF">PR001_g11425</name>
</gene>
<protein>
    <recommendedName>
        <fullName evidence="2">Calponin-homology (CH) domain-containing protein</fullName>
    </recommendedName>
</protein>
<feature type="domain" description="Calponin-homology (CH)" evidence="2">
    <location>
        <begin position="575"/>
        <end position="692"/>
    </location>
</feature>
<dbReference type="PROSITE" id="PS50021">
    <property type="entry name" value="CH"/>
    <property type="match status" value="1"/>
</dbReference>
<evidence type="ECO:0000313" key="3">
    <source>
        <dbReference type="EMBL" id="KAE9029783.1"/>
    </source>
</evidence>
<name>A0A6A3MP61_9STRA</name>
<dbReference type="CDD" id="cd00014">
    <property type="entry name" value="CH_SF"/>
    <property type="match status" value="1"/>
</dbReference>
<feature type="region of interest" description="Disordered" evidence="1">
    <location>
        <begin position="550"/>
        <end position="572"/>
    </location>
</feature>
<feature type="compositionally biased region" description="Basic residues" evidence="1">
    <location>
        <begin position="200"/>
        <end position="214"/>
    </location>
</feature>
<dbReference type="EMBL" id="QXFV01000702">
    <property type="protein sequence ID" value="KAE9029783.1"/>
    <property type="molecule type" value="Genomic_DNA"/>
</dbReference>
<dbReference type="Proteomes" id="UP000429607">
    <property type="component" value="Unassembled WGS sequence"/>
</dbReference>
<feature type="region of interest" description="Disordered" evidence="1">
    <location>
        <begin position="179"/>
        <end position="277"/>
    </location>
</feature>
<dbReference type="InterPro" id="IPR036872">
    <property type="entry name" value="CH_dom_sf"/>
</dbReference>
<feature type="compositionally biased region" description="Polar residues" evidence="1">
    <location>
        <begin position="561"/>
        <end position="572"/>
    </location>
</feature>
<dbReference type="SUPFAM" id="SSF47576">
    <property type="entry name" value="Calponin-homology domain, CH-domain"/>
    <property type="match status" value="1"/>
</dbReference>
<evidence type="ECO:0000256" key="1">
    <source>
        <dbReference type="SAM" id="MobiDB-lite"/>
    </source>
</evidence>
<dbReference type="InterPro" id="IPR001715">
    <property type="entry name" value="CH_dom"/>
</dbReference>
<evidence type="ECO:0000259" key="2">
    <source>
        <dbReference type="PROSITE" id="PS50021"/>
    </source>
</evidence>
<feature type="compositionally biased region" description="Basic and acidic residues" evidence="1">
    <location>
        <begin position="393"/>
        <end position="402"/>
    </location>
</feature>
<accession>A0A6A3MP61</accession>
<dbReference type="AlphaFoldDB" id="A0A6A3MP61"/>
<sequence>METLGCCEDCGSPRSSPTQLSVVTAEEQCSDGVRERLLLHWVNSLPLTKCLLVEELRDLRFGDVLFEVVQWLQSNSSDEGATCEPSTESDPFASDVVVERIRRVVQFAASECRSQDEDAMYVVNDAECVARVMEGRSDAICAVLTVLKRLSIQRIQQQQSSDDARDALHRRRVQEEMIKHSLQQLRSPPKVTEEIVQPKQRAKRTLSSRTRPHSRLNTANPPKIVQREGSPPTELKAPRRTTKSPATVKRKSRTRTPSSRSSSAKPNMEKNKGSAQSEIFYDENGLRVFGMLDPTAKYQPRVLKSTSFPFFKTPRTLTEMRENISKAFEKLGELPGGQIPPCYLTASAEQAVLIGDRQVNYGILWHLWQLFYENRTTKSPASGAVHESSTIHPRPEEKKGLETEGPSPVHPSPLLLDIPAVALGGHGKFAVKDDQGTSVQVKLHESFARRLAWSESDPQDDDDDLFPVPKAPFSSPVYSESFHHESSVAFEYELNHQDMDILPVRTELSAAVLPSKPGHEFAQRAPSIALSELSGDDTATVVPAKMTNRSSDKGLIEPSPIKSSTAQAHLTSSSREPVEEILSWLKRLDINLKSASALHDPSATLTEFQSGVLLCCIVEKVELMRSIPGITRPSGKQSLSKASSLHNITKALAILQQKKTMPLHLLRRADAVYAGDRAVILQLLLQIRKAYGHHHHVPPRRPKQHPSAA</sequence>
<proteinExistence type="predicted"/>
<reference evidence="3 4" key="1">
    <citation type="submission" date="2018-09" db="EMBL/GenBank/DDBJ databases">
        <title>Genomic investigation of the strawberry pathogen Phytophthora fragariae indicates pathogenicity is determined by transcriptional variation in three key races.</title>
        <authorList>
            <person name="Adams T.M."/>
            <person name="Armitage A.D."/>
            <person name="Sobczyk M.K."/>
            <person name="Bates H.J."/>
            <person name="Dunwell J.M."/>
            <person name="Nellist C.F."/>
            <person name="Harrison R.J."/>
        </authorList>
    </citation>
    <scope>NUCLEOTIDE SEQUENCE [LARGE SCALE GENOMIC DNA]</scope>
    <source>
        <strain evidence="3 4">SCRP249</strain>
    </source>
</reference>
<organism evidence="3 4">
    <name type="scientific">Phytophthora rubi</name>
    <dbReference type="NCBI Taxonomy" id="129364"/>
    <lineage>
        <taxon>Eukaryota</taxon>
        <taxon>Sar</taxon>
        <taxon>Stramenopiles</taxon>
        <taxon>Oomycota</taxon>
        <taxon>Peronosporomycetes</taxon>
        <taxon>Peronosporales</taxon>
        <taxon>Peronosporaceae</taxon>
        <taxon>Phytophthora</taxon>
    </lineage>
</organism>
<comment type="caution">
    <text evidence="3">The sequence shown here is derived from an EMBL/GenBank/DDBJ whole genome shotgun (WGS) entry which is preliminary data.</text>
</comment>